<dbReference type="PANTHER" id="PTHR43320">
    <property type="entry name" value="SUGAR KINASE"/>
    <property type="match status" value="1"/>
</dbReference>
<keyword evidence="2" id="KW-0808">Transferase</keyword>
<dbReference type="AlphaFoldDB" id="A0A420WFF6"/>
<dbReference type="Gene3D" id="3.40.1190.20">
    <property type="match status" value="1"/>
</dbReference>
<protein>
    <submittedName>
        <fullName evidence="5">Adenosine kinase</fullName>
    </submittedName>
</protein>
<feature type="domain" description="Carbohydrate kinase PfkB" evidence="4">
    <location>
        <begin position="78"/>
        <end position="341"/>
    </location>
</feature>
<evidence type="ECO:0000313" key="5">
    <source>
        <dbReference type="EMBL" id="RKQ69695.1"/>
    </source>
</evidence>
<dbReference type="Proteomes" id="UP000282211">
    <property type="component" value="Unassembled WGS sequence"/>
</dbReference>
<dbReference type="InterPro" id="IPR002173">
    <property type="entry name" value="Carboh/pur_kinase_PfkB_CS"/>
</dbReference>
<dbReference type="EMBL" id="RBII01000002">
    <property type="protein sequence ID" value="RKQ69695.1"/>
    <property type="molecule type" value="Genomic_DNA"/>
</dbReference>
<evidence type="ECO:0000256" key="1">
    <source>
        <dbReference type="ARBA" id="ARBA00010688"/>
    </source>
</evidence>
<dbReference type="RefSeq" id="WP_233345624.1">
    <property type="nucleotide sequence ID" value="NZ_RBII01000002.1"/>
</dbReference>
<dbReference type="InterPro" id="IPR011611">
    <property type="entry name" value="PfkB_dom"/>
</dbReference>
<proteinExistence type="inferred from homology"/>
<dbReference type="SUPFAM" id="SSF53613">
    <property type="entry name" value="Ribokinase-like"/>
    <property type="match status" value="1"/>
</dbReference>
<keyword evidence="3 5" id="KW-0418">Kinase</keyword>
<comment type="caution">
    <text evidence="5">The sequence shown here is derived from an EMBL/GenBank/DDBJ whole genome shotgun (WGS) entry which is preliminary data.</text>
</comment>
<dbReference type="InParanoid" id="A0A420WFF6"/>
<dbReference type="PROSITE" id="PS00584">
    <property type="entry name" value="PFKB_KINASES_2"/>
    <property type="match status" value="1"/>
</dbReference>
<accession>A0A420WFF6</accession>
<dbReference type="GO" id="GO:0016301">
    <property type="term" value="F:kinase activity"/>
    <property type="evidence" value="ECO:0007669"/>
    <property type="project" value="UniProtKB-KW"/>
</dbReference>
<dbReference type="FunCoup" id="A0A420WFF6">
    <property type="interactions" value="255"/>
</dbReference>
<evidence type="ECO:0000313" key="6">
    <source>
        <dbReference type="Proteomes" id="UP000282211"/>
    </source>
</evidence>
<evidence type="ECO:0000256" key="3">
    <source>
        <dbReference type="ARBA" id="ARBA00022777"/>
    </source>
</evidence>
<evidence type="ECO:0000256" key="2">
    <source>
        <dbReference type="ARBA" id="ARBA00022679"/>
    </source>
</evidence>
<evidence type="ECO:0000259" key="4">
    <source>
        <dbReference type="Pfam" id="PF00294"/>
    </source>
</evidence>
<dbReference type="Pfam" id="PF00294">
    <property type="entry name" value="PfkB"/>
    <property type="match status" value="1"/>
</dbReference>
<dbReference type="CDD" id="cd01168">
    <property type="entry name" value="adenosine_kinase"/>
    <property type="match status" value="1"/>
</dbReference>
<comment type="similarity">
    <text evidence="1">Belongs to the carbohydrate kinase PfkB family.</text>
</comment>
<dbReference type="InterPro" id="IPR029056">
    <property type="entry name" value="Ribokinase-like"/>
</dbReference>
<dbReference type="InterPro" id="IPR052700">
    <property type="entry name" value="Carb_kinase_PfkB-like"/>
</dbReference>
<dbReference type="PANTHER" id="PTHR43320:SF3">
    <property type="entry name" value="CARBOHYDRATE KINASE PFKB DOMAIN-CONTAINING PROTEIN"/>
    <property type="match status" value="1"/>
</dbReference>
<keyword evidence="6" id="KW-1185">Reference proteome</keyword>
<organism evidence="5 6">
    <name type="scientific">Litorimonas taeanensis</name>
    <dbReference type="NCBI Taxonomy" id="568099"/>
    <lineage>
        <taxon>Bacteria</taxon>
        <taxon>Pseudomonadati</taxon>
        <taxon>Pseudomonadota</taxon>
        <taxon>Alphaproteobacteria</taxon>
        <taxon>Maricaulales</taxon>
        <taxon>Robiginitomaculaceae</taxon>
    </lineage>
</organism>
<reference evidence="5 6" key="1">
    <citation type="submission" date="2018-10" db="EMBL/GenBank/DDBJ databases">
        <title>Genomic Encyclopedia of Type Strains, Phase IV (KMG-IV): sequencing the most valuable type-strain genomes for metagenomic binning, comparative biology and taxonomic classification.</title>
        <authorList>
            <person name="Goeker M."/>
        </authorList>
    </citation>
    <scope>NUCLEOTIDE SEQUENCE [LARGE SCALE GENOMIC DNA]</scope>
    <source>
        <strain evidence="5 6">DSM 22008</strain>
    </source>
</reference>
<name>A0A420WFF6_9PROT</name>
<gene>
    <name evidence="5" type="ORF">DES40_2499</name>
</gene>
<sequence length="349" mass="37091">MLFYLITAGPQANIAVIKGVTVKTDFDVLGIGNALMDVILPVDYAFLADYSLQKGSMALIDNDRVAVLGQAFRDVEATPREIAGGSAANTMVGIAELGVRAAYLGKIGTDGVGRRLAKGYQEAGVYFQSTPSRSGAPSGQCLIAVTPDSERTMSTCLGTSAEFSKADVLEADIKRARIVYMEGYLFDKVEAKAAFIKAAEIAKAHGREVSLTLSDSFCVERHHESFVHLVRNHINILFANEAEMLALAKTEDLDAAIDAFTHENLTMCITRSEKGSLIVDGKTRHAVPAIPVTSIVDTTGAGDQYAAGVLAGRALGLSWPDAGYLGSKAAAEVITHYGARPETSVIPLY</sequence>
<dbReference type="Gene3D" id="3.30.1110.10">
    <property type="match status" value="1"/>
</dbReference>